<keyword evidence="1" id="KW-0812">Transmembrane</keyword>
<feature type="transmembrane region" description="Helical" evidence="1">
    <location>
        <begin position="458"/>
        <end position="477"/>
    </location>
</feature>
<protein>
    <recommendedName>
        <fullName evidence="4">Glycosyltransferase RgtA/B/C/D-like domain-containing protein</fullName>
    </recommendedName>
</protein>
<feature type="transmembrane region" description="Helical" evidence="1">
    <location>
        <begin position="69"/>
        <end position="90"/>
    </location>
</feature>
<name>A0A1Y6K6I0_9CHLR</name>
<reference evidence="3" key="1">
    <citation type="submission" date="2017-05" db="EMBL/GenBank/DDBJ databases">
        <authorList>
            <person name="Kirkegaard R."/>
            <person name="Mcilroy J S."/>
        </authorList>
    </citation>
    <scope>NUCLEOTIDE SEQUENCE [LARGE SCALE GENOMIC DNA]</scope>
</reference>
<feature type="transmembrane region" description="Helical" evidence="1">
    <location>
        <begin position="483"/>
        <end position="506"/>
    </location>
</feature>
<keyword evidence="3" id="KW-1185">Reference proteome</keyword>
<sequence length="521" mass="59150">MFERKEKYQIIVPLGVILSASLGLGALIQTILPRGNFWPGLMSIAGMLFMVSIALFFTWKKAGAGKMLAWMLFLAFFLRIAFGVFLAWGLPRFGYEEDVQQAGYVFEDAYRRDGDAWALARSDQPLLGAFSDEYEVDQYGGLLALSGFVYRYISPDEHRPILIVLLAAGAMALSVPFLISGLKRKISPRAAIWAGWIMVLYPELILLAASQMREPFIILMFSAMLWSGTHWIERSNQKTAAIVFLLSAISLFLFSFRVAVPITGVVLLWAWVIKSPEVEKKWVKGAVWAVVGVGVLAVSWYLIDWVKNFLSWDVYVTVLRSGMIQAQLEKLPEWVVFPFILVYGVFQPVLPAAIAAPAPWIWWGLAIFRSVGWYAMLPLLVYASVRAWRLEPSQRRRLIRLMAIVVWAWILIASARAGGNQWDNPRYRTIFLPLMAALGAWAVHFAQETKDRWLRRGLLIEVIFLGFFTSWYIGRYYKAIPTINFWFMVGSIVFLSLLIIVGGIICDSKRIKPSVFGTNRD</sequence>
<feature type="transmembrane region" description="Helical" evidence="1">
    <location>
        <begin position="37"/>
        <end position="57"/>
    </location>
</feature>
<keyword evidence="1" id="KW-0472">Membrane</keyword>
<dbReference type="Proteomes" id="UP000195514">
    <property type="component" value="Chromosome I"/>
</dbReference>
<feature type="transmembrane region" description="Helical" evidence="1">
    <location>
        <begin position="161"/>
        <end position="179"/>
    </location>
</feature>
<gene>
    <name evidence="2" type="ORF">CFX1CAM_2149</name>
</gene>
<evidence type="ECO:0008006" key="4">
    <source>
        <dbReference type="Google" id="ProtNLM"/>
    </source>
</evidence>
<feature type="transmembrane region" description="Helical" evidence="1">
    <location>
        <begin position="12"/>
        <end position="31"/>
    </location>
</feature>
<feature type="transmembrane region" description="Helical" evidence="1">
    <location>
        <begin position="427"/>
        <end position="446"/>
    </location>
</feature>
<feature type="transmembrane region" description="Helical" evidence="1">
    <location>
        <begin position="215"/>
        <end position="232"/>
    </location>
</feature>
<organism evidence="2 3">
    <name type="scientific">Candidatus Brevifilum fermentans</name>
    <dbReference type="NCBI Taxonomy" id="1986204"/>
    <lineage>
        <taxon>Bacteria</taxon>
        <taxon>Bacillati</taxon>
        <taxon>Chloroflexota</taxon>
        <taxon>Anaerolineae</taxon>
        <taxon>Anaerolineales</taxon>
        <taxon>Anaerolineaceae</taxon>
        <taxon>Candidatus Brevifilum</taxon>
    </lineage>
</organism>
<feature type="transmembrane region" description="Helical" evidence="1">
    <location>
        <begin position="360"/>
        <end position="385"/>
    </location>
</feature>
<accession>A0A1Y6K6I0</accession>
<dbReference type="RefSeq" id="WP_087863001.1">
    <property type="nucleotide sequence ID" value="NZ_LT859958.1"/>
</dbReference>
<feature type="transmembrane region" description="Helical" evidence="1">
    <location>
        <begin position="397"/>
        <end position="415"/>
    </location>
</feature>
<feature type="transmembrane region" description="Helical" evidence="1">
    <location>
        <begin position="244"/>
        <end position="273"/>
    </location>
</feature>
<dbReference type="KEGG" id="abat:CFX1CAM_2149"/>
<proteinExistence type="predicted"/>
<feature type="transmembrane region" description="Helical" evidence="1">
    <location>
        <begin position="334"/>
        <end position="354"/>
    </location>
</feature>
<keyword evidence="1" id="KW-1133">Transmembrane helix</keyword>
<feature type="transmembrane region" description="Helical" evidence="1">
    <location>
        <begin position="191"/>
        <end position="209"/>
    </location>
</feature>
<evidence type="ECO:0000313" key="2">
    <source>
        <dbReference type="EMBL" id="SMX55214.1"/>
    </source>
</evidence>
<evidence type="ECO:0000256" key="1">
    <source>
        <dbReference type="SAM" id="Phobius"/>
    </source>
</evidence>
<dbReference type="AlphaFoldDB" id="A0A1Y6K6I0"/>
<feature type="transmembrane region" description="Helical" evidence="1">
    <location>
        <begin position="285"/>
        <end position="303"/>
    </location>
</feature>
<dbReference type="EMBL" id="LT859958">
    <property type="protein sequence ID" value="SMX55214.1"/>
    <property type="molecule type" value="Genomic_DNA"/>
</dbReference>
<evidence type="ECO:0000313" key="3">
    <source>
        <dbReference type="Proteomes" id="UP000195514"/>
    </source>
</evidence>
<dbReference type="OrthoDB" id="151025at2"/>